<evidence type="ECO:0000313" key="2">
    <source>
        <dbReference type="Proteomes" id="UP000812287"/>
    </source>
</evidence>
<reference evidence="1" key="1">
    <citation type="submission" date="2020-11" db="EMBL/GenBank/DDBJ databases">
        <title>Adaptations for nitrogen fixation in a non-lichenized fungal sporocarp promotes dispersal by wood-feeding termites.</title>
        <authorList>
            <consortium name="DOE Joint Genome Institute"/>
            <person name="Koch R.A."/>
            <person name="Yoon G."/>
            <person name="Arayal U."/>
            <person name="Lail K."/>
            <person name="Amirebrahimi M."/>
            <person name="Labutti K."/>
            <person name="Lipzen A."/>
            <person name="Riley R."/>
            <person name="Barry K."/>
            <person name="Henrissat B."/>
            <person name="Grigoriev I.V."/>
            <person name="Herr J.R."/>
            <person name="Aime M.C."/>
        </authorList>
    </citation>
    <scope>NUCLEOTIDE SEQUENCE</scope>
    <source>
        <strain evidence="1">MCA 3950</strain>
    </source>
</reference>
<organism evidence="1 2">
    <name type="scientific">Guyanagaster necrorhizus</name>
    <dbReference type="NCBI Taxonomy" id="856835"/>
    <lineage>
        <taxon>Eukaryota</taxon>
        <taxon>Fungi</taxon>
        <taxon>Dikarya</taxon>
        <taxon>Basidiomycota</taxon>
        <taxon>Agaricomycotina</taxon>
        <taxon>Agaricomycetes</taxon>
        <taxon>Agaricomycetidae</taxon>
        <taxon>Agaricales</taxon>
        <taxon>Marasmiineae</taxon>
        <taxon>Physalacriaceae</taxon>
        <taxon>Guyanagaster</taxon>
    </lineage>
</organism>
<keyword evidence="2" id="KW-1185">Reference proteome</keyword>
<gene>
    <name evidence="1" type="ORF">BT62DRAFT_922795</name>
</gene>
<comment type="caution">
    <text evidence="1">The sequence shown here is derived from an EMBL/GenBank/DDBJ whole genome shotgun (WGS) entry which is preliminary data.</text>
</comment>
<protein>
    <submittedName>
        <fullName evidence="1">Uncharacterized protein</fullName>
    </submittedName>
</protein>
<sequence length="230" mass="26088">MANKKRSDHHEEIYRGLKGSFGVVMYEKKFPSVSRKHRINAPARKGYMSAFRQLRTLHHPLVTTAVQKKVAQGGVLARFKPPGKSTSYRLRERKQAEKQTIHGELRVLLSSAADWPTTKSRYCASVSQEGTAHNLLEKVLSLNLLRYSVLCPEQNRRIVRIGEILSTACECQVWFNNTFAKPFHNHNPITHRRTDNVTLKNTIDDESILADSSSTALLAEMTCRNDGCVQ</sequence>
<dbReference type="Proteomes" id="UP000812287">
    <property type="component" value="Unassembled WGS sequence"/>
</dbReference>
<dbReference type="GeneID" id="66106731"/>
<name>A0A9P8APS6_9AGAR</name>
<dbReference type="RefSeq" id="XP_043035662.1">
    <property type="nucleotide sequence ID" value="XM_043184434.1"/>
</dbReference>
<proteinExistence type="predicted"/>
<accession>A0A9P8APS6</accession>
<dbReference type="EMBL" id="MU250553">
    <property type="protein sequence ID" value="KAG7442162.1"/>
    <property type="molecule type" value="Genomic_DNA"/>
</dbReference>
<evidence type="ECO:0000313" key="1">
    <source>
        <dbReference type="EMBL" id="KAG7442162.1"/>
    </source>
</evidence>
<dbReference type="AlphaFoldDB" id="A0A9P8APS6"/>